<protein>
    <submittedName>
        <fullName evidence="1">Uncharacterized protein</fullName>
    </submittedName>
</protein>
<comment type="caution">
    <text evidence="1">The sequence shown here is derived from an EMBL/GenBank/DDBJ whole genome shotgun (WGS) entry which is preliminary data.</text>
</comment>
<dbReference type="EMBL" id="MU006725">
    <property type="protein sequence ID" value="KAF2625455.1"/>
    <property type="molecule type" value="Genomic_DNA"/>
</dbReference>
<sequence>MSHIVLLHVAPLTQPRSRAVRDALMADPLQFCVPIDFSLRQRPARFSASPSTILLNGFALLRPAFVRHGPTSHFRFPHYDSWRLYYGPVMCKRQRLPA</sequence>
<evidence type="ECO:0000313" key="1">
    <source>
        <dbReference type="EMBL" id="KAF2625455.1"/>
    </source>
</evidence>
<keyword evidence="2" id="KW-1185">Reference proteome</keyword>
<gene>
    <name evidence="1" type="ORF">BU25DRAFT_112865</name>
</gene>
<organism evidence="1 2">
    <name type="scientific">Macroventuria anomochaeta</name>
    <dbReference type="NCBI Taxonomy" id="301207"/>
    <lineage>
        <taxon>Eukaryota</taxon>
        <taxon>Fungi</taxon>
        <taxon>Dikarya</taxon>
        <taxon>Ascomycota</taxon>
        <taxon>Pezizomycotina</taxon>
        <taxon>Dothideomycetes</taxon>
        <taxon>Pleosporomycetidae</taxon>
        <taxon>Pleosporales</taxon>
        <taxon>Pleosporineae</taxon>
        <taxon>Didymellaceae</taxon>
        <taxon>Macroventuria</taxon>
    </lineage>
</organism>
<name>A0ACB6RTY8_9PLEO</name>
<dbReference type="Proteomes" id="UP000799754">
    <property type="component" value="Unassembled WGS sequence"/>
</dbReference>
<accession>A0ACB6RTY8</accession>
<proteinExistence type="predicted"/>
<reference evidence="1" key="1">
    <citation type="journal article" date="2020" name="Stud. Mycol.">
        <title>101 Dothideomycetes genomes: a test case for predicting lifestyles and emergence of pathogens.</title>
        <authorList>
            <person name="Haridas S."/>
            <person name="Albert R."/>
            <person name="Binder M."/>
            <person name="Bloem J."/>
            <person name="Labutti K."/>
            <person name="Salamov A."/>
            <person name="Andreopoulos B."/>
            <person name="Baker S."/>
            <person name="Barry K."/>
            <person name="Bills G."/>
            <person name="Bluhm B."/>
            <person name="Cannon C."/>
            <person name="Castanera R."/>
            <person name="Culley D."/>
            <person name="Daum C."/>
            <person name="Ezra D."/>
            <person name="Gonzalez J."/>
            <person name="Henrissat B."/>
            <person name="Kuo A."/>
            <person name="Liang C."/>
            <person name="Lipzen A."/>
            <person name="Lutzoni F."/>
            <person name="Magnuson J."/>
            <person name="Mondo S."/>
            <person name="Nolan M."/>
            <person name="Ohm R."/>
            <person name="Pangilinan J."/>
            <person name="Park H.-J."/>
            <person name="Ramirez L."/>
            <person name="Alfaro M."/>
            <person name="Sun H."/>
            <person name="Tritt A."/>
            <person name="Yoshinaga Y."/>
            <person name="Zwiers L.-H."/>
            <person name="Turgeon B."/>
            <person name="Goodwin S."/>
            <person name="Spatafora J."/>
            <person name="Crous P."/>
            <person name="Grigoriev I."/>
        </authorList>
    </citation>
    <scope>NUCLEOTIDE SEQUENCE</scope>
    <source>
        <strain evidence="1">CBS 525.71</strain>
    </source>
</reference>
<evidence type="ECO:0000313" key="2">
    <source>
        <dbReference type="Proteomes" id="UP000799754"/>
    </source>
</evidence>